<evidence type="ECO:0000313" key="1">
    <source>
        <dbReference type="EMBL" id="KIW33728.1"/>
    </source>
</evidence>
<dbReference type="AlphaFoldDB" id="A0A0D2CR92"/>
<dbReference type="RefSeq" id="XP_016253944.1">
    <property type="nucleotide sequence ID" value="XM_016387016.1"/>
</dbReference>
<dbReference type="HOGENOM" id="CLU_2277189_0_0_1"/>
<proteinExistence type="predicted"/>
<name>A0A0D2CR92_9EURO</name>
<dbReference type="EMBL" id="KN847040">
    <property type="protein sequence ID" value="KIW33728.1"/>
    <property type="molecule type" value="Genomic_DNA"/>
</dbReference>
<protein>
    <submittedName>
        <fullName evidence="1">Uncharacterized protein</fullName>
    </submittedName>
</protein>
<dbReference type="GeneID" id="27339749"/>
<dbReference type="VEuPathDB" id="FungiDB:PV07_00555"/>
<dbReference type="Proteomes" id="UP000054466">
    <property type="component" value="Unassembled WGS sequence"/>
</dbReference>
<reference evidence="1 2" key="1">
    <citation type="submission" date="2015-01" db="EMBL/GenBank/DDBJ databases">
        <title>The Genome Sequence of Cladophialophora immunda CBS83496.</title>
        <authorList>
            <consortium name="The Broad Institute Genomics Platform"/>
            <person name="Cuomo C."/>
            <person name="de Hoog S."/>
            <person name="Gorbushina A."/>
            <person name="Stielow B."/>
            <person name="Teixiera M."/>
            <person name="Abouelleil A."/>
            <person name="Chapman S.B."/>
            <person name="Priest M."/>
            <person name="Young S.K."/>
            <person name="Wortman J."/>
            <person name="Nusbaum C."/>
            <person name="Birren B."/>
        </authorList>
    </citation>
    <scope>NUCLEOTIDE SEQUENCE [LARGE SCALE GENOMIC DNA]</scope>
    <source>
        <strain evidence="1 2">CBS 83496</strain>
    </source>
</reference>
<accession>A0A0D2CR92</accession>
<organism evidence="1 2">
    <name type="scientific">Cladophialophora immunda</name>
    <dbReference type="NCBI Taxonomy" id="569365"/>
    <lineage>
        <taxon>Eukaryota</taxon>
        <taxon>Fungi</taxon>
        <taxon>Dikarya</taxon>
        <taxon>Ascomycota</taxon>
        <taxon>Pezizomycotina</taxon>
        <taxon>Eurotiomycetes</taxon>
        <taxon>Chaetothyriomycetidae</taxon>
        <taxon>Chaetothyriales</taxon>
        <taxon>Herpotrichiellaceae</taxon>
        <taxon>Cladophialophora</taxon>
    </lineage>
</organism>
<keyword evidence="2" id="KW-1185">Reference proteome</keyword>
<gene>
    <name evidence="1" type="ORF">PV07_00555</name>
</gene>
<sequence length="102" mass="11490">MAVDIVPAWKLRGIRPEGGLKNCGRSSSSSPDISPYGQTNGFEEAACARTTVLLYWILLREWRSQARLGTDGPFERRPAQLQQENVKSSIFHAIPDSFYEYV</sequence>
<evidence type="ECO:0000313" key="2">
    <source>
        <dbReference type="Proteomes" id="UP000054466"/>
    </source>
</evidence>